<comment type="similarity">
    <text evidence="1">Belongs to the RelB/DinJ antitoxin family.</text>
</comment>
<protein>
    <submittedName>
        <fullName evidence="3">Type II toxin-antitoxin system RelB/DinJ family antitoxin</fullName>
    </submittedName>
</protein>
<dbReference type="Pfam" id="PF04221">
    <property type="entry name" value="RelB"/>
    <property type="match status" value="1"/>
</dbReference>
<dbReference type="InterPro" id="IPR013321">
    <property type="entry name" value="Arc_rbn_hlx_hlx"/>
</dbReference>
<reference evidence="3" key="2">
    <citation type="journal article" date="2021" name="PeerJ">
        <title>Extensive microbial diversity within the chicken gut microbiome revealed by metagenomics and culture.</title>
        <authorList>
            <person name="Gilroy R."/>
            <person name="Ravi A."/>
            <person name="Getino M."/>
            <person name="Pursley I."/>
            <person name="Horton D.L."/>
            <person name="Alikhan N.F."/>
            <person name="Baker D."/>
            <person name="Gharbi K."/>
            <person name="Hall N."/>
            <person name="Watson M."/>
            <person name="Adriaenssens E.M."/>
            <person name="Foster-Nyarko E."/>
            <person name="Jarju S."/>
            <person name="Secka A."/>
            <person name="Antonio M."/>
            <person name="Oren A."/>
            <person name="Chaudhuri R.R."/>
            <person name="La Ragione R."/>
            <person name="Hildebrand F."/>
            <person name="Pallen M.J."/>
        </authorList>
    </citation>
    <scope>NUCLEOTIDE SEQUENCE</scope>
    <source>
        <strain evidence="3">USAMLcec3-3695</strain>
    </source>
</reference>
<evidence type="ECO:0000313" key="3">
    <source>
        <dbReference type="EMBL" id="HIU56663.1"/>
    </source>
</evidence>
<dbReference type="AlphaFoldDB" id="A0A9D1SEH5"/>
<dbReference type="GO" id="GO:0006355">
    <property type="term" value="P:regulation of DNA-templated transcription"/>
    <property type="evidence" value="ECO:0007669"/>
    <property type="project" value="InterPro"/>
</dbReference>
<dbReference type="NCBIfam" id="TIGR02384">
    <property type="entry name" value="RelB_DinJ"/>
    <property type="match status" value="1"/>
</dbReference>
<dbReference type="Proteomes" id="UP000824109">
    <property type="component" value="Unassembled WGS sequence"/>
</dbReference>
<dbReference type="InterPro" id="IPR007337">
    <property type="entry name" value="RelB/DinJ"/>
</dbReference>
<evidence type="ECO:0000256" key="1">
    <source>
        <dbReference type="ARBA" id="ARBA00010562"/>
    </source>
</evidence>
<evidence type="ECO:0000256" key="2">
    <source>
        <dbReference type="ARBA" id="ARBA00022649"/>
    </source>
</evidence>
<dbReference type="Gene3D" id="1.10.1220.10">
    <property type="entry name" value="Met repressor-like"/>
    <property type="match status" value="1"/>
</dbReference>
<keyword evidence="2" id="KW-1277">Toxin-antitoxin system</keyword>
<gene>
    <name evidence="3" type="ORF">IAA61_02470</name>
</gene>
<evidence type="ECO:0000313" key="4">
    <source>
        <dbReference type="Proteomes" id="UP000824109"/>
    </source>
</evidence>
<dbReference type="EMBL" id="DVNB01000026">
    <property type="protein sequence ID" value="HIU56663.1"/>
    <property type="molecule type" value="Genomic_DNA"/>
</dbReference>
<dbReference type="GO" id="GO:0006351">
    <property type="term" value="P:DNA-templated transcription"/>
    <property type="evidence" value="ECO:0007669"/>
    <property type="project" value="TreeGrafter"/>
</dbReference>
<sequence>MAHTVNVNFKLDADVKKSMEQACTDMGLSMSAAFTIFAKKVGRERRIPFEVSADPFYSESNMAHLRRGIAALDAGKGAEHELIEVDDE</sequence>
<organism evidence="3 4">
    <name type="scientific">Candidatus Ornithomonoglobus merdipullorum</name>
    <dbReference type="NCBI Taxonomy" id="2840895"/>
    <lineage>
        <taxon>Bacteria</taxon>
        <taxon>Bacillati</taxon>
        <taxon>Bacillota</taxon>
        <taxon>Clostridia</taxon>
        <taxon>Candidatus Ornithomonoglobus</taxon>
    </lineage>
</organism>
<comment type="caution">
    <text evidence="3">The sequence shown here is derived from an EMBL/GenBank/DDBJ whole genome shotgun (WGS) entry which is preliminary data.</text>
</comment>
<dbReference type="PANTHER" id="PTHR38781:SF1">
    <property type="entry name" value="ANTITOXIN DINJ-RELATED"/>
    <property type="match status" value="1"/>
</dbReference>
<proteinExistence type="inferred from homology"/>
<reference evidence="3" key="1">
    <citation type="submission" date="2020-10" db="EMBL/GenBank/DDBJ databases">
        <authorList>
            <person name="Gilroy R."/>
        </authorList>
    </citation>
    <scope>NUCLEOTIDE SEQUENCE</scope>
    <source>
        <strain evidence="3">USAMLcec3-3695</strain>
    </source>
</reference>
<dbReference type="PANTHER" id="PTHR38781">
    <property type="entry name" value="ANTITOXIN DINJ-RELATED"/>
    <property type="match status" value="1"/>
</dbReference>
<accession>A0A9D1SEH5</accession>
<name>A0A9D1SEH5_9FIRM</name>